<keyword evidence="2" id="KW-1185">Reference proteome</keyword>
<evidence type="ECO:0000313" key="1">
    <source>
        <dbReference type="EMBL" id="GBP90193.1"/>
    </source>
</evidence>
<comment type="caution">
    <text evidence="1">The sequence shown here is derived from an EMBL/GenBank/DDBJ whole genome shotgun (WGS) entry which is preliminary data.</text>
</comment>
<accession>A0A4C1ZTU2</accession>
<gene>
    <name evidence="1" type="ORF">EVAR_64175_1</name>
</gene>
<reference evidence="1 2" key="1">
    <citation type="journal article" date="2019" name="Commun. Biol.">
        <title>The bagworm genome reveals a unique fibroin gene that provides high tensile strength.</title>
        <authorList>
            <person name="Kono N."/>
            <person name="Nakamura H."/>
            <person name="Ohtoshi R."/>
            <person name="Tomita M."/>
            <person name="Numata K."/>
            <person name="Arakawa K."/>
        </authorList>
    </citation>
    <scope>NUCLEOTIDE SEQUENCE [LARGE SCALE GENOMIC DNA]</scope>
</reference>
<organism evidence="1 2">
    <name type="scientific">Eumeta variegata</name>
    <name type="common">Bagworm moth</name>
    <name type="synonym">Eumeta japonica</name>
    <dbReference type="NCBI Taxonomy" id="151549"/>
    <lineage>
        <taxon>Eukaryota</taxon>
        <taxon>Metazoa</taxon>
        <taxon>Ecdysozoa</taxon>
        <taxon>Arthropoda</taxon>
        <taxon>Hexapoda</taxon>
        <taxon>Insecta</taxon>
        <taxon>Pterygota</taxon>
        <taxon>Neoptera</taxon>
        <taxon>Endopterygota</taxon>
        <taxon>Lepidoptera</taxon>
        <taxon>Glossata</taxon>
        <taxon>Ditrysia</taxon>
        <taxon>Tineoidea</taxon>
        <taxon>Psychidae</taxon>
        <taxon>Oiketicinae</taxon>
        <taxon>Eumeta</taxon>
    </lineage>
</organism>
<evidence type="ECO:0000313" key="2">
    <source>
        <dbReference type="Proteomes" id="UP000299102"/>
    </source>
</evidence>
<proteinExistence type="predicted"/>
<dbReference type="EMBL" id="BGZK01002065">
    <property type="protein sequence ID" value="GBP90193.1"/>
    <property type="molecule type" value="Genomic_DNA"/>
</dbReference>
<sequence length="77" mass="8944">MTKRELDYKQNSNWYHQIQGQLHVTRRKVIEVDSLGFGITQPALGYRFGIDDAPNVRPRRLRGERPAIQPLTTPTKL</sequence>
<name>A0A4C1ZTU2_EUMVA</name>
<dbReference type="Proteomes" id="UP000299102">
    <property type="component" value="Unassembled WGS sequence"/>
</dbReference>
<dbReference type="AlphaFoldDB" id="A0A4C1ZTU2"/>
<protein>
    <submittedName>
        <fullName evidence="1">Uncharacterized protein</fullName>
    </submittedName>
</protein>